<feature type="transmembrane region" description="Helical" evidence="6">
    <location>
        <begin position="143"/>
        <end position="163"/>
    </location>
</feature>
<feature type="transmembrane region" description="Helical" evidence="6">
    <location>
        <begin position="6"/>
        <end position="28"/>
    </location>
</feature>
<dbReference type="KEGG" id="mev:Metev_0329"/>
<accession>D7E6N3</accession>
<dbReference type="GeneID" id="9345944"/>
<comment type="subcellular location">
    <subcellularLocation>
        <location evidence="1">Cell membrane</location>
        <topology evidence="1">Multi-pass membrane protein</topology>
    </subcellularLocation>
</comment>
<evidence type="ECO:0000256" key="4">
    <source>
        <dbReference type="ARBA" id="ARBA00022989"/>
    </source>
</evidence>
<evidence type="ECO:0000313" key="8">
    <source>
        <dbReference type="Proteomes" id="UP000000391"/>
    </source>
</evidence>
<name>D7E6N3_METEZ</name>
<keyword evidence="3 6" id="KW-0812">Transmembrane</keyword>
<feature type="transmembrane region" description="Helical" evidence="6">
    <location>
        <begin position="112"/>
        <end position="131"/>
    </location>
</feature>
<dbReference type="AlphaFoldDB" id="D7E6N3"/>
<keyword evidence="4 6" id="KW-1133">Transmembrane helix</keyword>
<dbReference type="GO" id="GO:0006865">
    <property type="term" value="P:amino acid transport"/>
    <property type="evidence" value="ECO:0007669"/>
    <property type="project" value="InterPro"/>
</dbReference>
<evidence type="ECO:0000256" key="1">
    <source>
        <dbReference type="ARBA" id="ARBA00004651"/>
    </source>
</evidence>
<dbReference type="PANTHER" id="PTHR38825:SF1">
    <property type="entry name" value="TRANSPORTER, LYSE FAMILY"/>
    <property type="match status" value="1"/>
</dbReference>
<feature type="transmembrane region" description="Helical" evidence="6">
    <location>
        <begin position="184"/>
        <end position="202"/>
    </location>
</feature>
<feature type="transmembrane region" description="Helical" evidence="6">
    <location>
        <begin position="49"/>
        <end position="67"/>
    </location>
</feature>
<dbReference type="GO" id="GO:0005886">
    <property type="term" value="C:plasma membrane"/>
    <property type="evidence" value="ECO:0007669"/>
    <property type="project" value="UniProtKB-SubCell"/>
</dbReference>
<dbReference type="InterPro" id="IPR001123">
    <property type="entry name" value="LeuE-type"/>
</dbReference>
<dbReference type="Pfam" id="PF01810">
    <property type="entry name" value="LysE"/>
    <property type="match status" value="1"/>
</dbReference>
<keyword evidence="5 6" id="KW-0472">Membrane</keyword>
<evidence type="ECO:0000256" key="3">
    <source>
        <dbReference type="ARBA" id="ARBA00022692"/>
    </source>
</evidence>
<dbReference type="OrthoDB" id="121309at2157"/>
<proteinExistence type="predicted"/>
<feature type="transmembrane region" description="Helical" evidence="6">
    <location>
        <begin position="73"/>
        <end position="91"/>
    </location>
</feature>
<dbReference type="Proteomes" id="UP000000391">
    <property type="component" value="Chromosome"/>
</dbReference>
<sequence>MLETFEMLLIGLGVGFTGAVVPGPMLFATIETSFKKGWSAGPEVVLGHALIESVITLLIIFGISSFINDDIFSIISVVGGIALVVFGIFTVKSPVNDQYSCSNSYEMLTSPIVSGVVTSASNPYFWMWWFTAGSALVLRGYEIGLIAAVFFIAGHWIADLGWYSAVSLSFSRGKKLISSGMHNWMMKICGVFLILFGLWFVIGWS</sequence>
<organism evidence="7 8">
    <name type="scientific">Methanohalobium evestigatum (strain ATCC BAA-1072 / DSM 3721 / NBRC 107634 / OCM 161 / Z-7303)</name>
    <dbReference type="NCBI Taxonomy" id="644295"/>
    <lineage>
        <taxon>Archaea</taxon>
        <taxon>Methanobacteriati</taxon>
        <taxon>Methanobacteriota</taxon>
        <taxon>Stenosarchaea group</taxon>
        <taxon>Methanomicrobia</taxon>
        <taxon>Methanosarcinales</taxon>
        <taxon>Methanosarcinaceae</taxon>
        <taxon>Methanohalobium</taxon>
    </lineage>
</organism>
<dbReference type="STRING" id="644295.Metev_0329"/>
<protein>
    <submittedName>
        <fullName evidence="7">Lysine exporter protein (LYSE/YGGA)</fullName>
    </submittedName>
</protein>
<keyword evidence="2" id="KW-1003">Cell membrane</keyword>
<evidence type="ECO:0000256" key="6">
    <source>
        <dbReference type="SAM" id="Phobius"/>
    </source>
</evidence>
<dbReference type="PANTHER" id="PTHR38825">
    <property type="entry name" value="LYSINE EXPORTER PROTEIN (LYSE/YGGA)"/>
    <property type="match status" value="1"/>
</dbReference>
<gene>
    <name evidence="7" type="ordered locus">Metev_0329</name>
</gene>
<evidence type="ECO:0000256" key="2">
    <source>
        <dbReference type="ARBA" id="ARBA00022475"/>
    </source>
</evidence>
<keyword evidence="8" id="KW-1185">Reference proteome</keyword>
<reference evidence="7 8" key="1">
    <citation type="submission" date="2010-06" db="EMBL/GenBank/DDBJ databases">
        <title>Complete sequence chromosome of Methanohalobium evestigatum Z-7303.</title>
        <authorList>
            <consortium name="US DOE Joint Genome Institute"/>
            <person name="Lucas S."/>
            <person name="Copeland A."/>
            <person name="Lapidus A."/>
            <person name="Cheng J.-F."/>
            <person name="Bruce D."/>
            <person name="Goodwin L."/>
            <person name="Pitluck S."/>
            <person name="Saunders E."/>
            <person name="Detter J.C."/>
            <person name="Han C."/>
            <person name="Tapia R."/>
            <person name="Land M."/>
            <person name="Hauser L."/>
            <person name="Kyrpides N."/>
            <person name="Mikhailova N."/>
            <person name="Sieprawska-Lupa M."/>
            <person name="Whitman W.B."/>
            <person name="Anderson I."/>
            <person name="Woyke T."/>
        </authorList>
    </citation>
    <scope>NUCLEOTIDE SEQUENCE [LARGE SCALE GENOMIC DNA]</scope>
    <source>
        <strain evidence="8">ATCC BAA-1072 / DSM 3721 / NBRC 107634 / OCM 161 / Z-7303</strain>
    </source>
</reference>
<evidence type="ECO:0000313" key="7">
    <source>
        <dbReference type="EMBL" id="ADI73255.1"/>
    </source>
</evidence>
<evidence type="ECO:0000256" key="5">
    <source>
        <dbReference type="ARBA" id="ARBA00023136"/>
    </source>
</evidence>
<dbReference type="HOGENOM" id="CLU_104651_0_0_2"/>
<dbReference type="EMBL" id="CP002069">
    <property type="protein sequence ID" value="ADI73255.1"/>
    <property type="molecule type" value="Genomic_DNA"/>
</dbReference>
<dbReference type="RefSeq" id="WP_013193823.1">
    <property type="nucleotide sequence ID" value="NC_014253.1"/>
</dbReference>